<dbReference type="GO" id="GO:0016787">
    <property type="term" value="F:hydrolase activity"/>
    <property type="evidence" value="ECO:0007669"/>
    <property type="project" value="UniProtKB-KW"/>
</dbReference>
<evidence type="ECO:0000256" key="2">
    <source>
        <dbReference type="ARBA" id="ARBA00022518"/>
    </source>
</evidence>
<feature type="signal peptide" evidence="16">
    <location>
        <begin position="1"/>
        <end position="20"/>
    </location>
</feature>
<keyword evidence="6" id="KW-0520">NAD</keyword>
<organism evidence="19 20">
    <name type="scientific">Lottia gigantea</name>
    <name type="common">Giant owl limpet</name>
    <dbReference type="NCBI Taxonomy" id="225164"/>
    <lineage>
        <taxon>Eukaryota</taxon>
        <taxon>Metazoa</taxon>
        <taxon>Spiralia</taxon>
        <taxon>Lophotrochozoa</taxon>
        <taxon>Mollusca</taxon>
        <taxon>Gastropoda</taxon>
        <taxon>Patellogastropoda</taxon>
        <taxon>Lottioidea</taxon>
        <taxon>Lottiidae</taxon>
        <taxon>Lottia</taxon>
    </lineage>
</organism>
<dbReference type="STRING" id="225164.V4CFS6"/>
<keyword evidence="5" id="KW-0899">Viral immunoevasion</keyword>
<dbReference type="Proteomes" id="UP000030746">
    <property type="component" value="Unassembled WGS sequence"/>
</dbReference>
<evidence type="ECO:0000256" key="16">
    <source>
        <dbReference type="SAM" id="SignalP"/>
    </source>
</evidence>
<dbReference type="SUPFAM" id="SSF48726">
    <property type="entry name" value="Immunoglobulin"/>
    <property type="match status" value="1"/>
</dbReference>
<keyword evidence="15" id="KW-0812">Transmembrane</keyword>
<dbReference type="PROSITE" id="PS50104">
    <property type="entry name" value="TIR"/>
    <property type="match status" value="1"/>
</dbReference>
<dbReference type="Gene3D" id="2.60.40.10">
    <property type="entry name" value="Immunoglobulins"/>
    <property type="match status" value="2"/>
</dbReference>
<feature type="chain" id="PRO_5004717980" description="Soluble interferon alpha/beta receptor OPG204" evidence="16">
    <location>
        <begin position="21"/>
        <end position="533"/>
    </location>
</feature>
<name>V4CFS6_LOTGI</name>
<dbReference type="PROSITE" id="PS50835">
    <property type="entry name" value="IG_LIKE"/>
    <property type="match status" value="1"/>
</dbReference>
<evidence type="ECO:0000256" key="10">
    <source>
        <dbReference type="ARBA" id="ARBA00023319"/>
    </source>
</evidence>
<keyword evidence="15" id="KW-0472">Membrane</keyword>
<feature type="compositionally biased region" description="Polar residues" evidence="14">
    <location>
        <begin position="482"/>
        <end position="509"/>
    </location>
</feature>
<keyword evidence="15" id="KW-1133">Transmembrane helix</keyword>
<feature type="domain" description="Ig-like" evidence="18">
    <location>
        <begin position="37"/>
        <end position="125"/>
    </location>
</feature>
<evidence type="ECO:0000256" key="4">
    <source>
        <dbReference type="ARBA" id="ARBA00022801"/>
    </source>
</evidence>
<feature type="region of interest" description="Disordered" evidence="14">
    <location>
        <begin position="456"/>
        <end position="509"/>
    </location>
</feature>
<keyword evidence="5" id="KW-1114">Inhibition of host interferon signaling pathway by virus</keyword>
<dbReference type="KEGG" id="lgi:LOTGIDRAFT_172979"/>
<evidence type="ECO:0000313" key="19">
    <source>
        <dbReference type="EMBL" id="ESP00880.1"/>
    </source>
</evidence>
<evidence type="ECO:0000256" key="3">
    <source>
        <dbReference type="ARBA" id="ARBA00022632"/>
    </source>
</evidence>
<gene>
    <name evidence="19" type="ORF">LOTGIDRAFT_172979</name>
</gene>
<dbReference type="GO" id="GO:0007165">
    <property type="term" value="P:signal transduction"/>
    <property type="evidence" value="ECO:0007669"/>
    <property type="project" value="InterPro"/>
</dbReference>
<evidence type="ECO:0000259" key="18">
    <source>
        <dbReference type="PROSITE" id="PS50835"/>
    </source>
</evidence>
<dbReference type="SMART" id="SM00409">
    <property type="entry name" value="IG"/>
    <property type="match status" value="2"/>
</dbReference>
<keyword evidence="3" id="KW-1090">Inhibition of host innate immune response by virus</keyword>
<feature type="transmembrane region" description="Helical" evidence="15">
    <location>
        <begin position="253"/>
        <end position="276"/>
    </location>
</feature>
<comment type="function">
    <text evidence="13">Counteracts the antiviral effects of host IFN-alpha/beta and key IFN-inducible proteins involved in viral RNA degradation suxh as host OAS1. Acts as a soluble IFN-alpha receptor and thus inhibits the interaction between host IFN-alpha and its receptor.</text>
</comment>
<evidence type="ECO:0000256" key="7">
    <source>
        <dbReference type="ARBA" id="ARBA00023157"/>
    </source>
</evidence>
<dbReference type="InterPro" id="IPR000157">
    <property type="entry name" value="TIR_dom"/>
</dbReference>
<dbReference type="InterPro" id="IPR003599">
    <property type="entry name" value="Ig_sub"/>
</dbReference>
<keyword evidence="2" id="KW-0244">Early protein</keyword>
<evidence type="ECO:0000256" key="11">
    <source>
        <dbReference type="ARBA" id="ARBA00038761"/>
    </source>
</evidence>
<evidence type="ECO:0000256" key="1">
    <source>
        <dbReference type="ARBA" id="ARBA00009752"/>
    </source>
</evidence>
<feature type="domain" description="TIR" evidence="17">
    <location>
        <begin position="297"/>
        <end position="436"/>
    </location>
</feature>
<dbReference type="InterPro" id="IPR035897">
    <property type="entry name" value="Toll_tir_struct_dom_sf"/>
</dbReference>
<dbReference type="InterPro" id="IPR036179">
    <property type="entry name" value="Ig-like_dom_sf"/>
</dbReference>
<comment type="similarity">
    <text evidence="1">Belongs to the interleukin-1 receptor family.</text>
</comment>
<evidence type="ECO:0000256" key="8">
    <source>
        <dbReference type="ARBA" id="ARBA00023180"/>
    </source>
</evidence>
<evidence type="ECO:0000256" key="5">
    <source>
        <dbReference type="ARBA" id="ARBA00022830"/>
    </source>
</evidence>
<dbReference type="AlphaFoldDB" id="V4CFS6"/>
<sequence length="533" mass="61371">MAGREVLCLVLILLVVSTNSYKCPQNDPSDELSFRGPPAEVVYVRAGQYKMIHCCTTGYTSMVWYKMFEDGYYEYPWYVGDDNVQEQQGNQSLRIIRSRKIKDGGWYKCVARNNSLTIKHEVWLNVIECETKNGRIDITQKPTGPIMAGIGERREITCEGNFGCLSGEEEDRIAEWRYKYKDDRGHWVSSDSRFTVKHYSKNNGTIVGNKLVIETIKTEDYDTVYSCILQTTKVGSRTGFDVTIIPPETIQKLYWLLLLLVPVVVMVTCLILYCLYKQRIDYFVRRKFGKFPDRGVLKNDILLLYNDADQTFVQNYFKPQLTEYKIFDKHCVLLGHREISKLEENIENSFATVLIYTRNFIRDKKLCYIFDIAKAASIRIFIVQIEDIPKNSVPDDLTDTILKKAPSIFTTIKWPWKDPKNSRKVKNFYCKLKKNLPREKTPKQCDSISRSSCRPLLASASSNGNEDDTGSKEPEVHHTRSRPTNIRVVTQTSTGTNNSRDSGISSPLNFNMNTEFPDIQPASVPINHMEIMV</sequence>
<dbReference type="SUPFAM" id="SSF52200">
    <property type="entry name" value="Toll/Interleukin receptor TIR domain"/>
    <property type="match status" value="1"/>
</dbReference>
<comment type="subunit">
    <text evidence="11">Interacts with host IFNA1.</text>
</comment>
<dbReference type="GeneID" id="20242255"/>
<evidence type="ECO:0000256" key="15">
    <source>
        <dbReference type="SAM" id="Phobius"/>
    </source>
</evidence>
<keyword evidence="20" id="KW-1185">Reference proteome</keyword>
<dbReference type="InterPro" id="IPR015621">
    <property type="entry name" value="IL-1_rcpt_fam"/>
</dbReference>
<protein>
    <recommendedName>
        <fullName evidence="12">Soluble interferon alpha/beta receptor OPG204</fullName>
    </recommendedName>
</protein>
<evidence type="ECO:0000259" key="17">
    <source>
        <dbReference type="PROSITE" id="PS50104"/>
    </source>
</evidence>
<accession>V4CFS6</accession>
<evidence type="ECO:0000256" key="6">
    <source>
        <dbReference type="ARBA" id="ARBA00023027"/>
    </source>
</evidence>
<dbReference type="PANTHER" id="PTHR11890:SF44">
    <property type="entry name" value="X-LINKED INTERLEUKIN-1 RECEPTOR ACCESSORY PROTEIN-LIKE 2"/>
    <property type="match status" value="1"/>
</dbReference>
<evidence type="ECO:0000256" key="9">
    <source>
        <dbReference type="ARBA" id="ARBA00023258"/>
    </source>
</evidence>
<evidence type="ECO:0000313" key="20">
    <source>
        <dbReference type="Proteomes" id="UP000030746"/>
    </source>
</evidence>
<evidence type="ECO:0000256" key="12">
    <source>
        <dbReference type="ARBA" id="ARBA00041012"/>
    </source>
</evidence>
<keyword evidence="8" id="KW-0325">Glycoprotein</keyword>
<proteinExistence type="inferred from homology"/>
<dbReference type="EMBL" id="KB200639">
    <property type="protein sequence ID" value="ESP00880.1"/>
    <property type="molecule type" value="Genomic_DNA"/>
</dbReference>
<keyword evidence="10" id="KW-0393">Immunoglobulin domain</keyword>
<evidence type="ECO:0000256" key="13">
    <source>
        <dbReference type="ARBA" id="ARBA00045444"/>
    </source>
</evidence>
<dbReference type="Gene3D" id="3.40.50.10140">
    <property type="entry name" value="Toll/interleukin-1 receptor homology (TIR) domain"/>
    <property type="match status" value="1"/>
</dbReference>
<keyword evidence="4" id="KW-0378">Hydrolase</keyword>
<evidence type="ECO:0000256" key="14">
    <source>
        <dbReference type="SAM" id="MobiDB-lite"/>
    </source>
</evidence>
<reference evidence="19 20" key="1">
    <citation type="journal article" date="2013" name="Nature">
        <title>Insights into bilaterian evolution from three spiralian genomes.</title>
        <authorList>
            <person name="Simakov O."/>
            <person name="Marletaz F."/>
            <person name="Cho S.J."/>
            <person name="Edsinger-Gonzales E."/>
            <person name="Havlak P."/>
            <person name="Hellsten U."/>
            <person name="Kuo D.H."/>
            <person name="Larsson T."/>
            <person name="Lv J."/>
            <person name="Arendt D."/>
            <person name="Savage R."/>
            <person name="Osoegawa K."/>
            <person name="de Jong P."/>
            <person name="Grimwood J."/>
            <person name="Chapman J.A."/>
            <person name="Shapiro H."/>
            <person name="Aerts A."/>
            <person name="Otillar R.P."/>
            <person name="Terry A.Y."/>
            <person name="Boore J.L."/>
            <person name="Grigoriev I.V."/>
            <person name="Lindberg D.R."/>
            <person name="Seaver E.C."/>
            <person name="Weisblat D.A."/>
            <person name="Putnam N.H."/>
            <person name="Rokhsar D.S."/>
        </authorList>
    </citation>
    <scope>NUCLEOTIDE SEQUENCE [LARGE SCALE GENOMIC DNA]</scope>
</reference>
<keyword evidence="9" id="KW-0922">Interferon antiviral system evasion</keyword>
<dbReference type="GO" id="GO:0039502">
    <property type="term" value="P:symbiont-mediated suppression of host type I interferon-mediated signaling pathway"/>
    <property type="evidence" value="ECO:0007669"/>
    <property type="project" value="UniProtKB-KW"/>
</dbReference>
<dbReference type="OrthoDB" id="6055671at2759"/>
<keyword evidence="5" id="KW-0945">Host-virus interaction</keyword>
<keyword evidence="16" id="KW-0732">Signal</keyword>
<dbReference type="PANTHER" id="PTHR11890">
    <property type="entry name" value="INTERLEUKIN-1 RECEPTOR FAMILY MEMBER"/>
    <property type="match status" value="1"/>
</dbReference>
<dbReference type="CTD" id="20242255"/>
<dbReference type="InterPro" id="IPR013783">
    <property type="entry name" value="Ig-like_fold"/>
</dbReference>
<dbReference type="InterPro" id="IPR007110">
    <property type="entry name" value="Ig-like_dom"/>
</dbReference>
<feature type="compositionally biased region" description="Basic and acidic residues" evidence="14">
    <location>
        <begin position="469"/>
        <end position="478"/>
    </location>
</feature>
<dbReference type="OMA" id="NQTIYAQ"/>
<keyword evidence="7" id="KW-1015">Disulfide bond</keyword>
<dbReference type="HOGENOM" id="CLU_511213_0_0_1"/>
<dbReference type="RefSeq" id="XP_009048416.1">
    <property type="nucleotide sequence ID" value="XM_009050168.1"/>
</dbReference>